<dbReference type="SUPFAM" id="SSF57756">
    <property type="entry name" value="Retrovirus zinc finger-like domains"/>
    <property type="match status" value="1"/>
</dbReference>
<feature type="compositionally biased region" description="Basic and acidic residues" evidence="2">
    <location>
        <begin position="130"/>
        <end position="151"/>
    </location>
</feature>
<gene>
    <name evidence="4" type="ORF">K2173_020599</name>
</gene>
<evidence type="ECO:0000259" key="3">
    <source>
        <dbReference type="PROSITE" id="PS50158"/>
    </source>
</evidence>
<dbReference type="GO" id="GO:0003676">
    <property type="term" value="F:nucleic acid binding"/>
    <property type="evidence" value="ECO:0007669"/>
    <property type="project" value="InterPro"/>
</dbReference>
<dbReference type="InterPro" id="IPR001878">
    <property type="entry name" value="Znf_CCHC"/>
</dbReference>
<dbReference type="InterPro" id="IPR036875">
    <property type="entry name" value="Znf_CCHC_sf"/>
</dbReference>
<evidence type="ECO:0000313" key="4">
    <source>
        <dbReference type="EMBL" id="KAJ8766083.1"/>
    </source>
</evidence>
<name>A0AAV8TJF4_9ROSI</name>
<comment type="caution">
    <text evidence="4">The sequence shown here is derived from an EMBL/GenBank/DDBJ whole genome shotgun (WGS) entry which is preliminary data.</text>
</comment>
<keyword evidence="1" id="KW-0863">Zinc-finger</keyword>
<dbReference type="PROSITE" id="PS50158">
    <property type="entry name" value="ZF_CCHC"/>
    <property type="match status" value="1"/>
</dbReference>
<keyword evidence="5" id="KW-1185">Reference proteome</keyword>
<evidence type="ECO:0000256" key="1">
    <source>
        <dbReference type="PROSITE-ProRule" id="PRU00047"/>
    </source>
</evidence>
<protein>
    <recommendedName>
        <fullName evidence="3">CCHC-type domain-containing protein</fullName>
    </recommendedName>
</protein>
<dbReference type="AlphaFoldDB" id="A0AAV8TJF4"/>
<accession>A0AAV8TJF4</accession>
<organism evidence="4 5">
    <name type="scientific">Erythroxylum novogranatense</name>
    <dbReference type="NCBI Taxonomy" id="1862640"/>
    <lineage>
        <taxon>Eukaryota</taxon>
        <taxon>Viridiplantae</taxon>
        <taxon>Streptophyta</taxon>
        <taxon>Embryophyta</taxon>
        <taxon>Tracheophyta</taxon>
        <taxon>Spermatophyta</taxon>
        <taxon>Magnoliopsida</taxon>
        <taxon>eudicotyledons</taxon>
        <taxon>Gunneridae</taxon>
        <taxon>Pentapetalae</taxon>
        <taxon>rosids</taxon>
        <taxon>fabids</taxon>
        <taxon>Malpighiales</taxon>
        <taxon>Erythroxylaceae</taxon>
        <taxon>Erythroxylum</taxon>
    </lineage>
</organism>
<dbReference type="GO" id="GO:0008270">
    <property type="term" value="F:zinc ion binding"/>
    <property type="evidence" value="ECO:0007669"/>
    <property type="project" value="UniProtKB-KW"/>
</dbReference>
<dbReference type="EMBL" id="JAIWQS010000005">
    <property type="protein sequence ID" value="KAJ8766083.1"/>
    <property type="molecule type" value="Genomic_DNA"/>
</dbReference>
<reference evidence="4 5" key="1">
    <citation type="submission" date="2021-09" db="EMBL/GenBank/DDBJ databases">
        <title>Genomic insights and catalytic innovation underlie evolution of tropane alkaloids biosynthesis.</title>
        <authorList>
            <person name="Wang Y.-J."/>
            <person name="Tian T."/>
            <person name="Huang J.-P."/>
            <person name="Huang S.-X."/>
        </authorList>
    </citation>
    <scope>NUCLEOTIDE SEQUENCE [LARGE SCALE GENOMIC DNA]</scope>
    <source>
        <strain evidence="4">KIB-2018</strain>
        <tissue evidence="4">Leaf</tissue>
    </source>
</reference>
<feature type="domain" description="CCHC-type" evidence="3">
    <location>
        <begin position="161"/>
        <end position="173"/>
    </location>
</feature>
<feature type="region of interest" description="Disordered" evidence="2">
    <location>
        <begin position="223"/>
        <end position="243"/>
    </location>
</feature>
<feature type="region of interest" description="Disordered" evidence="2">
    <location>
        <begin position="129"/>
        <end position="151"/>
    </location>
</feature>
<evidence type="ECO:0000313" key="5">
    <source>
        <dbReference type="Proteomes" id="UP001159364"/>
    </source>
</evidence>
<keyword evidence="1" id="KW-0479">Metal-binding</keyword>
<feature type="compositionally biased region" description="Basic and acidic residues" evidence="2">
    <location>
        <begin position="233"/>
        <end position="243"/>
    </location>
</feature>
<sequence>MWERLRITHEGTNQVRETKINMLLHDYEMFVMKEEIINGIGNLGKHMTDSEKDLNHLEFNALVGSLINYEIILKSRGGRGKSQKSIALKANASSLDESDEEIDEEEEDEEIAMYARNLRKLKGLLKNRRKELSGGRNGERKKYTMERRSKGYEEKKSNEECWKCGKTGHHAREWKSSSLTSNFHKNDKYDKGKKKASLVATWSDDEEAYQSNDENNLALMANSSLTSDDEEEVQARDEKPSST</sequence>
<dbReference type="Proteomes" id="UP001159364">
    <property type="component" value="Linkage Group LG05"/>
</dbReference>
<evidence type="ECO:0000256" key="2">
    <source>
        <dbReference type="SAM" id="MobiDB-lite"/>
    </source>
</evidence>
<keyword evidence="1" id="KW-0862">Zinc</keyword>
<proteinExistence type="predicted"/>